<organism evidence="1 2">
    <name type="scientific">Burkholderia glumae</name>
    <name type="common">Pseudomonas glumae</name>
    <dbReference type="NCBI Taxonomy" id="337"/>
    <lineage>
        <taxon>Bacteria</taxon>
        <taxon>Pseudomonadati</taxon>
        <taxon>Pseudomonadota</taxon>
        <taxon>Betaproteobacteria</taxon>
        <taxon>Burkholderiales</taxon>
        <taxon>Burkholderiaceae</taxon>
        <taxon>Burkholderia</taxon>
    </lineage>
</organism>
<accession>A0ABY5BCC8</accession>
<keyword evidence="2" id="KW-1185">Reference proteome</keyword>
<dbReference type="Proteomes" id="UP001056386">
    <property type="component" value="Chromosome 1"/>
</dbReference>
<dbReference type="RefSeq" id="WP_039200883.1">
    <property type="nucleotide sequence ID" value="NZ_CP099587.1"/>
</dbReference>
<evidence type="ECO:0000313" key="2">
    <source>
        <dbReference type="Proteomes" id="UP001056386"/>
    </source>
</evidence>
<sequence>MQTVFLMRGYEMNCAPRLTGDGRFAAQVEVTKKGCSREAAFRALGTFDTKAEAVKYAKQFSEEWLSRYG</sequence>
<evidence type="ECO:0000313" key="1">
    <source>
        <dbReference type="EMBL" id="USS44670.1"/>
    </source>
</evidence>
<gene>
    <name evidence="1" type="ORF">NFI99_23880</name>
</gene>
<dbReference type="EMBL" id="CP099587">
    <property type="protein sequence ID" value="USS44670.1"/>
    <property type="molecule type" value="Genomic_DNA"/>
</dbReference>
<name>A0ABY5BCC8_BURGL</name>
<proteinExistence type="predicted"/>
<reference evidence="1" key="1">
    <citation type="submission" date="2022-06" db="EMBL/GenBank/DDBJ databases">
        <title>Draft genome sequence of Burkholderia glumae strain GR20004 isolated from rice panicle showing bacterial panicle blight.</title>
        <authorList>
            <person name="Choi S.Y."/>
            <person name="Lee Y.H."/>
        </authorList>
    </citation>
    <scope>NUCLEOTIDE SEQUENCE</scope>
    <source>
        <strain evidence="1">GR20004</strain>
    </source>
</reference>
<protein>
    <submittedName>
        <fullName evidence="1">DUF2188 domain-containing protein</fullName>
    </submittedName>
</protein>